<evidence type="ECO:0008006" key="2">
    <source>
        <dbReference type="Google" id="ProtNLM"/>
    </source>
</evidence>
<dbReference type="Gene3D" id="3.40.50.11350">
    <property type="match status" value="1"/>
</dbReference>
<evidence type="ECO:0000313" key="1">
    <source>
        <dbReference type="EMBL" id="QHS83605.1"/>
    </source>
</evidence>
<dbReference type="AlphaFoldDB" id="A0A6C0AWH9"/>
<sequence>MTSFNVSLLNGLCNRLRSLYSHYNYCLAKNLNMNIYNIPTHYCIEDFSYYLVFPNNISFIHERSDNKELQNVVASGGFVGGSVSSPHSNNKSDHAYDGHKNNIYSELKFSEEITSKVINEKYIAVHVRRTDICRLSNTYPMLSDSYYMDFIDSHDSNLKIYIATDNKETSDIFKKKYGSRIISNNSFDKKFGIRNTSVRDTIIDIFMCMQSTFFLGTRLSSMTDLIYQYRYFVLKNNNASELKTATSITYRSLHVDENENPPIR</sequence>
<reference evidence="1" key="1">
    <citation type="journal article" date="2020" name="Nature">
        <title>Giant virus diversity and host interactions through global metagenomics.</title>
        <authorList>
            <person name="Schulz F."/>
            <person name="Roux S."/>
            <person name="Paez-Espino D."/>
            <person name="Jungbluth S."/>
            <person name="Walsh D.A."/>
            <person name="Denef V.J."/>
            <person name="McMahon K.D."/>
            <person name="Konstantinidis K.T."/>
            <person name="Eloe-Fadrosh E.A."/>
            <person name="Kyrpides N.C."/>
            <person name="Woyke T."/>
        </authorList>
    </citation>
    <scope>NUCLEOTIDE SEQUENCE</scope>
    <source>
        <strain evidence="1">GVMAG-S-ERX555961-36</strain>
    </source>
</reference>
<organism evidence="1">
    <name type="scientific">viral metagenome</name>
    <dbReference type="NCBI Taxonomy" id="1070528"/>
    <lineage>
        <taxon>unclassified sequences</taxon>
        <taxon>metagenomes</taxon>
        <taxon>organismal metagenomes</taxon>
    </lineage>
</organism>
<accession>A0A6C0AWH9</accession>
<protein>
    <recommendedName>
        <fullName evidence="2">GT23 domain-containing protein</fullName>
    </recommendedName>
</protein>
<proteinExistence type="predicted"/>
<dbReference type="CDD" id="cd11296">
    <property type="entry name" value="O-FucT_like"/>
    <property type="match status" value="1"/>
</dbReference>
<dbReference type="EMBL" id="MN738761">
    <property type="protein sequence ID" value="QHS83605.1"/>
    <property type="molecule type" value="Genomic_DNA"/>
</dbReference>
<name>A0A6C0AWH9_9ZZZZ</name>